<protein>
    <submittedName>
        <fullName evidence="3">ComF family protein</fullName>
    </submittedName>
</protein>
<dbReference type="InterPro" id="IPR029057">
    <property type="entry name" value="PRTase-like"/>
</dbReference>
<comment type="caution">
    <text evidence="3">The sequence shown here is derived from an EMBL/GenBank/DDBJ whole genome shotgun (WGS) entry which is preliminary data.</text>
</comment>
<reference evidence="3 4" key="1">
    <citation type="submission" date="2022-06" db="EMBL/GenBank/DDBJ databases">
        <title>Ideonella sp. NS12-5 Genome sequencing and assembly.</title>
        <authorList>
            <person name="Jung Y."/>
        </authorList>
    </citation>
    <scope>NUCLEOTIDE SEQUENCE [LARGE SCALE GENOMIC DNA]</scope>
    <source>
        <strain evidence="3 4">NS12-5</strain>
    </source>
</reference>
<dbReference type="PANTHER" id="PTHR47505">
    <property type="entry name" value="DNA UTILIZATION PROTEIN YHGH"/>
    <property type="match status" value="1"/>
</dbReference>
<dbReference type="SUPFAM" id="SSF53271">
    <property type="entry name" value="PRTase-like"/>
    <property type="match status" value="1"/>
</dbReference>
<name>A0ABT1BLW2_9BURK</name>
<dbReference type="Proteomes" id="UP001204851">
    <property type="component" value="Unassembled WGS sequence"/>
</dbReference>
<evidence type="ECO:0000259" key="2">
    <source>
        <dbReference type="Pfam" id="PF00156"/>
    </source>
</evidence>
<dbReference type="RefSeq" id="WP_252769329.1">
    <property type="nucleotide sequence ID" value="NZ_JAMXMC010000005.1"/>
</dbReference>
<dbReference type="InterPro" id="IPR051910">
    <property type="entry name" value="ComF/GntX_DNA_util-trans"/>
</dbReference>
<dbReference type="Pfam" id="PF00156">
    <property type="entry name" value="Pribosyltran"/>
    <property type="match status" value="1"/>
</dbReference>
<organism evidence="3 4">
    <name type="scientific">Ideonella oryzae</name>
    <dbReference type="NCBI Taxonomy" id="2937441"/>
    <lineage>
        <taxon>Bacteria</taxon>
        <taxon>Pseudomonadati</taxon>
        <taxon>Pseudomonadota</taxon>
        <taxon>Betaproteobacteria</taxon>
        <taxon>Burkholderiales</taxon>
        <taxon>Sphaerotilaceae</taxon>
        <taxon>Ideonella</taxon>
    </lineage>
</organism>
<gene>
    <name evidence="3" type="ORF">M0L44_08920</name>
</gene>
<dbReference type="PANTHER" id="PTHR47505:SF1">
    <property type="entry name" value="DNA UTILIZATION PROTEIN YHGH"/>
    <property type="match status" value="1"/>
</dbReference>
<evidence type="ECO:0000256" key="1">
    <source>
        <dbReference type="ARBA" id="ARBA00008007"/>
    </source>
</evidence>
<dbReference type="CDD" id="cd06223">
    <property type="entry name" value="PRTases_typeI"/>
    <property type="match status" value="1"/>
</dbReference>
<dbReference type="InterPro" id="IPR000836">
    <property type="entry name" value="PRTase_dom"/>
</dbReference>
<evidence type="ECO:0000313" key="3">
    <source>
        <dbReference type="EMBL" id="MCO5976829.1"/>
    </source>
</evidence>
<sequence>MPVAPLQFAKSVAHAGLAWARRWPAPCLVCHSWCAGGLCEACRARFAPPRHRCVRCGLALAEAGSPCGACSLHAPPMARTVVALDYAFPWDRLIARFKFAHAPELASVLVRPLADHLGPLLATSDELRPDLLLPVPLSPRRLRERGYNQAWELARRLARELGLPAQADGLQRWRETPAQTTLDAAARRANLRDAFVVHPRLASRLAGRHVALVDDVMTTGATLATAADLLLRSGAREVSAWALARTPAPSRPDRPAH</sequence>
<dbReference type="Gene3D" id="3.40.50.2020">
    <property type="match status" value="1"/>
</dbReference>
<dbReference type="EMBL" id="JAMXMC010000005">
    <property type="protein sequence ID" value="MCO5976829.1"/>
    <property type="molecule type" value="Genomic_DNA"/>
</dbReference>
<feature type="domain" description="Phosphoribosyltransferase" evidence="2">
    <location>
        <begin position="152"/>
        <end position="253"/>
    </location>
</feature>
<accession>A0ABT1BLW2</accession>
<proteinExistence type="inferred from homology"/>
<evidence type="ECO:0000313" key="4">
    <source>
        <dbReference type="Proteomes" id="UP001204851"/>
    </source>
</evidence>
<comment type="similarity">
    <text evidence="1">Belongs to the ComF/GntX family.</text>
</comment>
<keyword evidence="4" id="KW-1185">Reference proteome</keyword>